<feature type="repeat" description="TPR" evidence="1">
    <location>
        <begin position="233"/>
        <end position="266"/>
    </location>
</feature>
<feature type="region of interest" description="Disordered" evidence="2">
    <location>
        <begin position="491"/>
        <end position="511"/>
    </location>
</feature>
<keyword evidence="1" id="KW-0802">TPR repeat</keyword>
<feature type="compositionally biased region" description="Low complexity" evidence="2">
    <location>
        <begin position="492"/>
        <end position="502"/>
    </location>
</feature>
<dbReference type="RefSeq" id="WP_026992768.1">
    <property type="nucleotide sequence ID" value="NZ_JRLY01000008.1"/>
</dbReference>
<dbReference type="Pfam" id="PF13181">
    <property type="entry name" value="TPR_8"/>
    <property type="match status" value="2"/>
</dbReference>
<dbReference type="InterPro" id="IPR019734">
    <property type="entry name" value="TPR_rpt"/>
</dbReference>
<accession>A0A0A2MWW2</accession>
<dbReference type="SMART" id="SM00028">
    <property type="entry name" value="TPR"/>
    <property type="match status" value="4"/>
</dbReference>
<dbReference type="EMBL" id="JRLY01000008">
    <property type="protein sequence ID" value="KGO92685.1"/>
    <property type="molecule type" value="Genomic_DNA"/>
</dbReference>
<dbReference type="PROSITE" id="PS51257">
    <property type="entry name" value="PROKAR_LIPOPROTEIN"/>
    <property type="match status" value="1"/>
</dbReference>
<evidence type="ECO:0000256" key="1">
    <source>
        <dbReference type="PROSITE-ProRule" id="PRU00339"/>
    </source>
</evidence>
<dbReference type="OrthoDB" id="1522549at2"/>
<keyword evidence="4" id="KW-1185">Reference proteome</keyword>
<reference evidence="3 4" key="1">
    <citation type="submission" date="2013-09" db="EMBL/GenBank/DDBJ databases">
        <authorList>
            <person name="Zeng Z."/>
            <person name="Chen C."/>
        </authorList>
    </citation>
    <scope>NUCLEOTIDE SEQUENCE [LARGE SCALE GENOMIC DNA]</scope>
    <source>
        <strain evidence="3 4">WB 4.1-42</strain>
    </source>
</reference>
<dbReference type="Gene3D" id="1.25.40.10">
    <property type="entry name" value="Tetratricopeptide repeat domain"/>
    <property type="match status" value="4"/>
</dbReference>
<evidence type="ECO:0000313" key="3">
    <source>
        <dbReference type="EMBL" id="KGO92685.1"/>
    </source>
</evidence>
<name>A0A0A2MWW2_9FLAO</name>
<dbReference type="STRING" id="1121898.GCA_000422725_02410"/>
<dbReference type="Proteomes" id="UP000030111">
    <property type="component" value="Unassembled WGS sequence"/>
</dbReference>
<dbReference type="AlphaFoldDB" id="A0A0A2MWW2"/>
<dbReference type="PROSITE" id="PS50005">
    <property type="entry name" value="TPR"/>
    <property type="match status" value="1"/>
</dbReference>
<dbReference type="SUPFAM" id="SSF48452">
    <property type="entry name" value="TPR-like"/>
    <property type="match status" value="2"/>
</dbReference>
<feature type="region of interest" description="Disordered" evidence="2">
    <location>
        <begin position="557"/>
        <end position="580"/>
    </location>
</feature>
<dbReference type="InterPro" id="IPR011990">
    <property type="entry name" value="TPR-like_helical_dom_sf"/>
</dbReference>
<proteinExistence type="predicted"/>
<dbReference type="eggNOG" id="COG0457">
    <property type="taxonomic scope" value="Bacteria"/>
</dbReference>
<protein>
    <submittedName>
        <fullName evidence="3">Gliding motility protein</fullName>
    </submittedName>
</protein>
<evidence type="ECO:0000256" key="2">
    <source>
        <dbReference type="SAM" id="MobiDB-lite"/>
    </source>
</evidence>
<gene>
    <name evidence="3" type="ORF">Q766_11225</name>
</gene>
<evidence type="ECO:0000313" key="4">
    <source>
        <dbReference type="Proteomes" id="UP000030111"/>
    </source>
</evidence>
<organism evidence="3 4">
    <name type="scientific">Flavobacterium subsaxonicum WB 4.1-42 = DSM 21790</name>
    <dbReference type="NCBI Taxonomy" id="1121898"/>
    <lineage>
        <taxon>Bacteria</taxon>
        <taxon>Pseudomonadati</taxon>
        <taxon>Bacteroidota</taxon>
        <taxon>Flavobacteriia</taxon>
        <taxon>Flavobacteriales</taxon>
        <taxon>Flavobacteriaceae</taxon>
        <taxon>Flavobacterium</taxon>
    </lineage>
</organism>
<sequence>MKTSTYKYIILVGTGGLLLACSTKKDSMINRNFHAVNTEYNVLYNGNLALTAGIQDLKGTYVDNYWDVLSVERMQPTKEEMEPTDKQNANFKRAEEKATKAIQKHSMYIGGSERNPQIDEAHLLLGQSRYYDNRFIPAIEAFNYILLKSPASDKLDEAKVWKEKTNIRLDNDGVAIKNLNKLLKEKGEAMEPQVYSDANAMLAQAYIKTEKKDSAVYLLNKAIEFTKDNEKKARYHFIVGQLYSKMNQPDSAYKAYQQVIDMKRKSPRVYVIQAHAMQAGQFDYKAGDTLAFMEKYRELLEDRENRPFLDVINHQVGLFYDKQKVNDKAAEYYNYSLRRKPTDKYLVASNYRNIAEMNFEDAKYVSAGKYYDSTMVYMEAKTREYKRIKKKRDNLADVIKYEAIAQNNDSILKIVAMSPEGKVTFFEDYIAKLKIQDELERKRLEEEARRQANIAANSAGGGQGKAGMFGDDNINGQNVSMARKVAGKGDFATSSTASASGQSTGGGGSTTTGTAGAAVVFPFYTPATVAYGKQEFQKRWGSRPLVDNWRWASEIRGKSTSDEGDGTANDSIADTKDDKPLDPRYMADFYIKQLPTDQKIIDSLGTERNFAYYQLGNIYNDKFKEYKRAADKFEVLLTNNPEERLVLPTKYNLYKIYQIIDPSKAEAYKQQVLTEYPDSRYAEMIRNPASDDLTKGTPEAVYAALYKRYNSGQVREANAAIDELIDNYTGEEIVSKFEFLKAKITARLEGLDEYKKALNYVALTYPNSSEGKEADAMLKKEIPALEKLAFGQTPQTYKLVFKFAPNDAKIKPLTDKIQQFIKDGNNNSITLSNDIYTTGENFIVIHGLINKLAAVDAVSILKDYKTYKITETPVIISNEDYKVVQVKKNFAQYQPIQ</sequence>
<comment type="caution">
    <text evidence="3">The sequence shown here is derived from an EMBL/GenBank/DDBJ whole genome shotgun (WGS) entry which is preliminary data.</text>
</comment>